<reference evidence="1" key="1">
    <citation type="submission" date="2021-01" db="EMBL/GenBank/DDBJ databases">
        <title>Intestinitalea alba gen. nov., sp. nov., a novel genus of the family Enterobacteriaceae, isolated from the gut of the plastic-eating mealworm Tenebrio molitor L.</title>
        <authorList>
            <person name="Yang Y."/>
        </authorList>
    </citation>
    <scope>NUCLEOTIDE SEQUENCE</scope>
    <source>
        <strain evidence="1">BIT-L3</strain>
    </source>
</reference>
<dbReference type="Proteomes" id="UP000659047">
    <property type="component" value="Unassembled WGS sequence"/>
</dbReference>
<organism evidence="1 2">
    <name type="scientific">Tenebrionibacter intestinalis</name>
    <dbReference type="NCBI Taxonomy" id="2799638"/>
    <lineage>
        <taxon>Bacteria</taxon>
        <taxon>Pseudomonadati</taxon>
        <taxon>Pseudomonadota</taxon>
        <taxon>Gammaproteobacteria</taxon>
        <taxon>Enterobacterales</taxon>
        <taxon>Enterobacteriaceae</taxon>
        <taxon>Tenebrionibacter/Tenebrionicola group</taxon>
        <taxon>Tenebrionibacter</taxon>
    </lineage>
</organism>
<dbReference type="RefSeq" id="WP_238714904.1">
    <property type="nucleotide sequence ID" value="NZ_JAEPBH010000049.1"/>
</dbReference>
<keyword evidence="2" id="KW-1185">Reference proteome</keyword>
<comment type="caution">
    <text evidence="1">The sequence shown here is derived from an EMBL/GenBank/DDBJ whole genome shotgun (WGS) entry which is preliminary data.</text>
</comment>
<name>A0A8K0V4L1_9ENTR</name>
<dbReference type="EMBL" id="JAEPBH010000049">
    <property type="protein sequence ID" value="MBK4716681.1"/>
    <property type="molecule type" value="Genomic_DNA"/>
</dbReference>
<evidence type="ECO:0000313" key="1">
    <source>
        <dbReference type="EMBL" id="MBK4716681.1"/>
    </source>
</evidence>
<dbReference type="AlphaFoldDB" id="A0A8K0V4L1"/>
<sequence length="331" mass="37202">MENAQNAQNAQNAGTTNNTPDSLVQIIATAENTTWVRPADNAEFKINADATLPDIVFEFATPAAGPYAWSWKITWDARMGVYENRRGSKVKRNFTESGTFSSADKIWKANFGEGKVLGGNLSVSVKIGEITISRNIKISGQNPTEADVASYMATLEGGENLLKLARHETHIKHFINSDGQPILSFDNGYGMTQATNPPPDYNTVWNWKANVNAGRDLFQQKLNDARRYLSQHGNFTEEMVERDAIAMWNGGHYYKWDSTKNSWVRKYNHLCDSTTGNIGWNMNRPENAGQTEQQLHVRDQPTYRLGGNGQSAEHPWVYSGLCYADTVYERY</sequence>
<evidence type="ECO:0000313" key="2">
    <source>
        <dbReference type="Proteomes" id="UP000659047"/>
    </source>
</evidence>
<gene>
    <name evidence="1" type="ORF">JJB97_15355</name>
</gene>
<accession>A0A8K0V4L1</accession>
<protein>
    <submittedName>
        <fullName evidence="1">Uncharacterized protein</fullName>
    </submittedName>
</protein>
<proteinExistence type="predicted"/>